<dbReference type="SUPFAM" id="SSF160935">
    <property type="entry name" value="VPA0735-like"/>
    <property type="match status" value="1"/>
</dbReference>
<dbReference type="PANTHER" id="PTHR36509">
    <property type="entry name" value="BLL3101 PROTEIN"/>
    <property type="match status" value="1"/>
</dbReference>
<dbReference type="Pfam" id="PF06742">
    <property type="entry name" value="DUF1214"/>
    <property type="match status" value="1"/>
</dbReference>
<evidence type="ECO:0000313" key="4">
    <source>
        <dbReference type="EMBL" id="WIX76848.1"/>
    </source>
</evidence>
<dbReference type="EMBL" id="CP127294">
    <property type="protein sequence ID" value="WIX76848.1"/>
    <property type="molecule type" value="Genomic_DNA"/>
</dbReference>
<organism evidence="4 5">
    <name type="scientific">Amycolatopsis carbonis</name>
    <dbReference type="NCBI Taxonomy" id="715471"/>
    <lineage>
        <taxon>Bacteria</taxon>
        <taxon>Bacillati</taxon>
        <taxon>Actinomycetota</taxon>
        <taxon>Actinomycetes</taxon>
        <taxon>Pseudonocardiales</taxon>
        <taxon>Pseudonocardiaceae</taxon>
        <taxon>Amycolatopsis</taxon>
    </lineage>
</organism>
<evidence type="ECO:0000259" key="3">
    <source>
        <dbReference type="Pfam" id="PF06863"/>
    </source>
</evidence>
<dbReference type="Gene3D" id="2.60.120.600">
    <property type="entry name" value="Domain of unknown function DUF1214, C-terminal domain"/>
    <property type="match status" value="1"/>
</dbReference>
<evidence type="ECO:0000256" key="1">
    <source>
        <dbReference type="SAM" id="MobiDB-lite"/>
    </source>
</evidence>
<proteinExistence type="predicted"/>
<feature type="region of interest" description="Disordered" evidence="1">
    <location>
        <begin position="449"/>
        <end position="472"/>
    </location>
</feature>
<dbReference type="KEGG" id="acab:QRX50_36285"/>
<accession>A0A9Y2IE52</accession>
<reference evidence="4 5" key="1">
    <citation type="submission" date="2023-06" db="EMBL/GenBank/DDBJ databases">
        <authorList>
            <person name="Oyuntsetseg B."/>
            <person name="Kim S.B."/>
        </authorList>
    </citation>
    <scope>NUCLEOTIDE SEQUENCE [LARGE SCALE GENOMIC DNA]</scope>
    <source>
        <strain evidence="4 5">2-15</strain>
    </source>
</reference>
<sequence>MSGAVKREVSAVRFSGISTPDRVESRLGTLEFTDGAPSESTAQLLYDNLDFVHGVEAFINAFPGASLEAMRQGFLSIGVEDNSVLLFSELMDSASLFLTANCDTVYFLSFVDLTDGPMVLDVPPLGPPSGILGTIDDTWFRWVTDFGLPGPDRAQGGRYLIVGPGYDGKLPDSGYHVSRARTTRVIVLGRAFMVDNDPAPTVAAIRDGLRISKYVPGGQGTAVATFLAGEAPLAVVPPVPVTQFVEGSGVSFNTIPPNDFTYWDMINNLVQQEPAGAGEPETLGLLAAVGIVKDQPFNPDARMRKILEEAVVVGNATARTVSISPRPEEGFAYYPDSQWFNMLFIGGYRFLDPPPEVTADGVVPGPTDGARKLNARTAFFYPYTGITPAMCMRLTGIGSQYIMTMRDGAGEYFDGGRSYRLTLPPDIPENRFWSVMVYDRQTRSMLQTDQAKPAVGSQSGTVETNPDGSTDVYIGPTPPDGKTGNWLQTVPGKGFFAILRLYSPLQPFFDKTWRPSEIEPM</sequence>
<feature type="domain" description="DUF1254" evidence="3">
    <location>
        <begin position="87"/>
        <end position="212"/>
    </location>
</feature>
<dbReference type="InterPro" id="IPR010621">
    <property type="entry name" value="DUF1214"/>
</dbReference>
<dbReference type="InterPro" id="IPR010679">
    <property type="entry name" value="DUF1254"/>
</dbReference>
<dbReference type="Pfam" id="PF06863">
    <property type="entry name" value="DUF1254"/>
    <property type="match status" value="1"/>
</dbReference>
<evidence type="ECO:0000313" key="5">
    <source>
        <dbReference type="Proteomes" id="UP001236014"/>
    </source>
</evidence>
<keyword evidence="5" id="KW-1185">Reference proteome</keyword>
<dbReference type="RefSeq" id="WP_285967595.1">
    <property type="nucleotide sequence ID" value="NZ_CP127294.1"/>
</dbReference>
<dbReference type="Proteomes" id="UP001236014">
    <property type="component" value="Chromosome"/>
</dbReference>
<gene>
    <name evidence="4" type="ORF">QRX50_36285</name>
</gene>
<dbReference type="AlphaFoldDB" id="A0A9Y2IE52"/>
<dbReference type="InterPro" id="IPR037049">
    <property type="entry name" value="DUF1214_C_sf"/>
</dbReference>
<dbReference type="Gene3D" id="2.60.40.1610">
    <property type="entry name" value="Domain of unknown function DUF1254"/>
    <property type="match status" value="1"/>
</dbReference>
<dbReference type="PANTHER" id="PTHR36509:SF3">
    <property type="entry name" value="SIGNAL PEPTIDE PROTEIN"/>
    <property type="match status" value="1"/>
</dbReference>
<feature type="domain" description="DUF1214" evidence="2">
    <location>
        <begin position="399"/>
        <end position="505"/>
    </location>
</feature>
<evidence type="ECO:0000259" key="2">
    <source>
        <dbReference type="Pfam" id="PF06742"/>
    </source>
</evidence>
<name>A0A9Y2IE52_9PSEU</name>
<dbReference type="InterPro" id="IPR037050">
    <property type="entry name" value="DUF1254_sf"/>
</dbReference>
<feature type="compositionally biased region" description="Polar residues" evidence="1">
    <location>
        <begin position="449"/>
        <end position="468"/>
    </location>
</feature>
<dbReference type="Gene3D" id="1.10.3360.10">
    <property type="entry name" value="VPA0735-like domain"/>
    <property type="match status" value="1"/>
</dbReference>
<protein>
    <submittedName>
        <fullName evidence="4">DUF1254 domain-containing protein</fullName>
    </submittedName>
</protein>